<sequence>MPGFLLTVGSGVQCTHAGAATAQTANARVLTAAGPVVTAADVHLVAGCPFTVPGPKPQPCTTIRWVPATRVLVNGQPAVVQVPGTGQGVCQSPEQIPQGPPLITAVQARVLGV</sequence>
<keyword evidence="2" id="KW-1185">Reference proteome</keyword>
<evidence type="ECO:0008006" key="3">
    <source>
        <dbReference type="Google" id="ProtNLM"/>
    </source>
</evidence>
<dbReference type="RefSeq" id="WP_091438189.1">
    <property type="nucleotide sequence ID" value="NZ_FOIE01000001.1"/>
</dbReference>
<protein>
    <recommendedName>
        <fullName evidence="3">PAAR motif-containing protein</fullName>
    </recommendedName>
</protein>
<proteinExistence type="predicted"/>
<dbReference type="Proteomes" id="UP000198507">
    <property type="component" value="Unassembled WGS sequence"/>
</dbReference>
<dbReference type="AlphaFoldDB" id="A0A1H9Z072"/>
<accession>A0A1H9Z072</accession>
<name>A0A1H9Z072_9ACTN</name>
<evidence type="ECO:0000313" key="1">
    <source>
        <dbReference type="EMBL" id="SES74889.1"/>
    </source>
</evidence>
<organism evidence="1 2">
    <name type="scientific">Geodermatophilus poikilotrophus</name>
    <dbReference type="NCBI Taxonomy" id="1333667"/>
    <lineage>
        <taxon>Bacteria</taxon>
        <taxon>Bacillati</taxon>
        <taxon>Actinomycetota</taxon>
        <taxon>Actinomycetes</taxon>
        <taxon>Geodermatophilales</taxon>
        <taxon>Geodermatophilaceae</taxon>
        <taxon>Geodermatophilus</taxon>
    </lineage>
</organism>
<evidence type="ECO:0000313" key="2">
    <source>
        <dbReference type="Proteomes" id="UP000198507"/>
    </source>
</evidence>
<dbReference type="EMBL" id="FOIE01000001">
    <property type="protein sequence ID" value="SES74889.1"/>
    <property type="molecule type" value="Genomic_DNA"/>
</dbReference>
<dbReference type="OrthoDB" id="675629at2"/>
<gene>
    <name evidence="1" type="ORF">SAMN04488546_0364</name>
</gene>
<reference evidence="2" key="1">
    <citation type="submission" date="2016-10" db="EMBL/GenBank/DDBJ databases">
        <authorList>
            <person name="Varghese N."/>
            <person name="Submissions S."/>
        </authorList>
    </citation>
    <scope>NUCLEOTIDE SEQUENCE [LARGE SCALE GENOMIC DNA]</scope>
    <source>
        <strain evidence="2">DSM 44209</strain>
    </source>
</reference>